<dbReference type="Proteomes" id="UP000593918">
    <property type="component" value="Chromosome"/>
</dbReference>
<evidence type="ECO:0000313" key="1">
    <source>
        <dbReference type="EMBL" id="QOL54504.1"/>
    </source>
</evidence>
<dbReference type="AlphaFoldDB" id="A0A7L9UHE6"/>
<dbReference type="RefSeq" id="WP_200407909.1">
    <property type="nucleotide sequence ID" value="NZ_CP062943.1"/>
</dbReference>
<organism evidence="1 2">
    <name type="scientific">Bifidobacterium longum subsp. longum</name>
    <dbReference type="NCBI Taxonomy" id="1679"/>
    <lineage>
        <taxon>Bacteria</taxon>
        <taxon>Bacillati</taxon>
        <taxon>Actinomycetota</taxon>
        <taxon>Actinomycetes</taxon>
        <taxon>Bifidobacteriales</taxon>
        <taxon>Bifidobacteriaceae</taxon>
        <taxon>Bifidobacterium</taxon>
    </lineage>
</organism>
<dbReference type="EMBL" id="CP062943">
    <property type="protein sequence ID" value="QOL54504.1"/>
    <property type="molecule type" value="Genomic_DNA"/>
</dbReference>
<reference evidence="1 2" key="1">
    <citation type="submission" date="2020-10" db="EMBL/GenBank/DDBJ databases">
        <title>Genome sequencing of Bifidobacterium longum subsp. longum KCTC 5915.</title>
        <authorList>
            <person name="Kim J."/>
        </authorList>
    </citation>
    <scope>NUCLEOTIDE SEQUENCE [LARGE SCALE GENOMIC DNA]</scope>
    <source>
        <strain evidence="1 2">KCTC 5915</strain>
    </source>
</reference>
<evidence type="ECO:0000313" key="2">
    <source>
        <dbReference type="Proteomes" id="UP000593918"/>
    </source>
</evidence>
<sequence length="171" mass="19994">MNWLKRLLHLEEPEPVEKPEPKPPVLESCPICGCTPKPNYTRINYDERDYILERRRWRLSGECEHSAIVYSFAPPWDRCNDVNQWNMGCRALSTVVDEPVSECPVCGETPTAQPDTESDIPQLVCSCNELLSNYEINNIYQRKGEWMYRCKALKRKQDNVREMEQLIGETQ</sequence>
<protein>
    <submittedName>
        <fullName evidence="1">Uncharacterized protein</fullName>
    </submittedName>
</protein>
<accession>A0A7L9UHE6</accession>
<name>A0A7L9UHE6_BIFLL</name>
<proteinExistence type="predicted"/>
<gene>
    <name evidence="1" type="ORF">BL5915_06510</name>
</gene>